<dbReference type="PANTHER" id="PTHR43409">
    <property type="entry name" value="ANAEROBIC MAGNESIUM-PROTOPORPHYRIN IX MONOMETHYL ESTER CYCLASE-RELATED"/>
    <property type="match status" value="1"/>
</dbReference>
<dbReference type="Pfam" id="PF13311">
    <property type="entry name" value="DUF4080"/>
    <property type="match status" value="1"/>
</dbReference>
<dbReference type="CDD" id="cd02068">
    <property type="entry name" value="radical_SAM_B12_BD"/>
    <property type="match status" value="1"/>
</dbReference>
<evidence type="ECO:0000256" key="1">
    <source>
        <dbReference type="ARBA" id="ARBA00001966"/>
    </source>
</evidence>
<dbReference type="SMART" id="SM00729">
    <property type="entry name" value="Elp3"/>
    <property type="match status" value="1"/>
</dbReference>
<dbReference type="EMBL" id="JAAZWO010000002">
    <property type="protein sequence ID" value="MBC2396502.1"/>
    <property type="molecule type" value="Genomic_DNA"/>
</dbReference>
<proteinExistence type="predicted"/>
<keyword evidence="5" id="KW-0411">Iron-sulfur</keyword>
<dbReference type="InterPro" id="IPR036724">
    <property type="entry name" value="Cobalamin-bd_sf"/>
</dbReference>
<dbReference type="SUPFAM" id="SSF102114">
    <property type="entry name" value="Radical SAM enzymes"/>
    <property type="match status" value="1"/>
</dbReference>
<dbReference type="InterPro" id="IPR025288">
    <property type="entry name" value="DUF4080"/>
</dbReference>
<keyword evidence="4" id="KW-0408">Iron</keyword>
<feature type="domain" description="Radical SAM core" evidence="7">
    <location>
        <begin position="174"/>
        <end position="407"/>
    </location>
</feature>
<dbReference type="InterPro" id="IPR058240">
    <property type="entry name" value="rSAM_sf"/>
</dbReference>
<reference evidence="8 9" key="1">
    <citation type="submission" date="2020-04" db="EMBL/GenBank/DDBJ databases">
        <title>Genomic insights into acetone-butanol-ethanol (ABE) fermentation by sequencing solventogenic clostridia strains.</title>
        <authorList>
            <person name="Brown S."/>
        </authorList>
    </citation>
    <scope>NUCLEOTIDE SEQUENCE [LARGE SCALE GENOMIC DNA]</scope>
    <source>
        <strain evidence="8 9">DJ011</strain>
    </source>
</reference>
<dbReference type="Pfam" id="PF02310">
    <property type="entry name" value="B12-binding"/>
    <property type="match status" value="1"/>
</dbReference>
<dbReference type="SFLD" id="SFLDG01123">
    <property type="entry name" value="methyltransferase_(Class_B)"/>
    <property type="match status" value="1"/>
</dbReference>
<evidence type="ECO:0000256" key="5">
    <source>
        <dbReference type="ARBA" id="ARBA00023014"/>
    </source>
</evidence>
<dbReference type="Proteomes" id="UP000563151">
    <property type="component" value="Unassembled WGS sequence"/>
</dbReference>
<dbReference type="GO" id="GO:0005829">
    <property type="term" value="C:cytosol"/>
    <property type="evidence" value="ECO:0007669"/>
    <property type="project" value="TreeGrafter"/>
</dbReference>
<dbReference type="GO" id="GO:0003824">
    <property type="term" value="F:catalytic activity"/>
    <property type="evidence" value="ECO:0007669"/>
    <property type="project" value="InterPro"/>
</dbReference>
<keyword evidence="9" id="KW-1185">Reference proteome</keyword>
<dbReference type="GO" id="GO:0046872">
    <property type="term" value="F:metal ion binding"/>
    <property type="evidence" value="ECO:0007669"/>
    <property type="project" value="UniProtKB-KW"/>
</dbReference>
<dbReference type="InterPro" id="IPR006158">
    <property type="entry name" value="Cobalamin-bd"/>
</dbReference>
<evidence type="ECO:0000313" key="8">
    <source>
        <dbReference type="EMBL" id="MBC2396502.1"/>
    </source>
</evidence>
<dbReference type="RefSeq" id="WP_111947478.1">
    <property type="nucleotide sequence ID" value="NZ_JAAZWO010000002.1"/>
</dbReference>
<dbReference type="SFLD" id="SFLDS00029">
    <property type="entry name" value="Radical_SAM"/>
    <property type="match status" value="1"/>
</dbReference>
<feature type="domain" description="B12-binding" evidence="6">
    <location>
        <begin position="1"/>
        <end position="133"/>
    </location>
</feature>
<evidence type="ECO:0000256" key="4">
    <source>
        <dbReference type="ARBA" id="ARBA00023004"/>
    </source>
</evidence>
<keyword evidence="2" id="KW-0949">S-adenosyl-L-methionine</keyword>
<evidence type="ECO:0000259" key="6">
    <source>
        <dbReference type="PROSITE" id="PS51332"/>
    </source>
</evidence>
<dbReference type="PROSITE" id="PS51918">
    <property type="entry name" value="RADICAL_SAM"/>
    <property type="match status" value="1"/>
</dbReference>
<protein>
    <submittedName>
        <fullName evidence="8">B12-binding domain-containing radical SAM protein</fullName>
    </submittedName>
</protein>
<dbReference type="Gene3D" id="3.40.50.280">
    <property type="entry name" value="Cobalamin-binding domain"/>
    <property type="match status" value="1"/>
</dbReference>
<organism evidence="8 9">
    <name type="scientific">Clostridium tetanomorphum</name>
    <dbReference type="NCBI Taxonomy" id="1553"/>
    <lineage>
        <taxon>Bacteria</taxon>
        <taxon>Bacillati</taxon>
        <taxon>Bacillota</taxon>
        <taxon>Clostridia</taxon>
        <taxon>Eubacteriales</taxon>
        <taxon>Clostridiaceae</taxon>
        <taxon>Clostridium</taxon>
    </lineage>
</organism>
<comment type="caution">
    <text evidence="8">The sequence shown here is derived from an EMBL/GenBank/DDBJ whole genome shotgun (WGS) entry which is preliminary data.</text>
</comment>
<dbReference type="InterPro" id="IPR023404">
    <property type="entry name" value="rSAM_horseshoe"/>
</dbReference>
<dbReference type="CDD" id="cd01335">
    <property type="entry name" value="Radical_SAM"/>
    <property type="match status" value="1"/>
</dbReference>
<dbReference type="InterPro" id="IPR051198">
    <property type="entry name" value="BchE-like"/>
</dbReference>
<keyword evidence="3" id="KW-0479">Metal-binding</keyword>
<evidence type="ECO:0000259" key="7">
    <source>
        <dbReference type="PROSITE" id="PS51918"/>
    </source>
</evidence>
<dbReference type="SFLD" id="SFLDG01082">
    <property type="entry name" value="B12-binding_domain_containing"/>
    <property type="match status" value="1"/>
</dbReference>
<sequence length="563" mass="67562">MKVILTAVNSKFIHSNLAIRYLKAYTKDLQYDCVLKEFSINDRIERIVQEIIYERPDMVAFSCYIWNIEYVEKISNLIKLINKDIIIVFGGPEVSYDGKSYLKNKDCDYVIEGEGEECFRELIEYKINYNKSKIYNIKDIKGIYYLDDDRISYNGKRNLMDMNKLIFPYSEDENLDNKIVYYEASRGCPFNCKYCLSSTIHGVRFLDINRVKKELKFFIDKKVRLVKFVDRTFNCNVNFAMDVWKFLIEQDTETTFHFEISADILTEEEIKILSRAPKERFQFEVGVQTTNNEILRNINRTANFKDIKEKVEELMGIKNIKQHLDLIAGLPGESYSSFKNSFNDLYTIHSEEIQLGFLKLLKGSKMREEKEKWGMVHSPYPPYEILKTKDISYEELLKLKRVEEMVDKYYNSGKFSTILKYFIDKFETPYDFYHALGEFFYFKGYFSRNISSVDYYKVFLEFNKEIIKEEQEVLKEIIKFDYLRFNKKKWLPEFLYREEDKNMERKIKEDLINKGIINKYKSINSYHIEKFKVDICKFIEDNNIEKGEIFILFYEKDKSWLKI</sequence>
<dbReference type="GO" id="GO:0031419">
    <property type="term" value="F:cobalamin binding"/>
    <property type="evidence" value="ECO:0007669"/>
    <property type="project" value="InterPro"/>
</dbReference>
<dbReference type="InterPro" id="IPR034466">
    <property type="entry name" value="Methyltransferase_Class_B"/>
</dbReference>
<dbReference type="SUPFAM" id="SSF52242">
    <property type="entry name" value="Cobalamin (vitamin B12)-binding domain"/>
    <property type="match status" value="1"/>
</dbReference>
<evidence type="ECO:0000256" key="2">
    <source>
        <dbReference type="ARBA" id="ARBA00022691"/>
    </source>
</evidence>
<accession>A0A923E773</accession>
<dbReference type="Pfam" id="PF04055">
    <property type="entry name" value="Radical_SAM"/>
    <property type="match status" value="1"/>
</dbReference>
<dbReference type="InterPro" id="IPR007197">
    <property type="entry name" value="rSAM"/>
</dbReference>
<dbReference type="InterPro" id="IPR006638">
    <property type="entry name" value="Elp3/MiaA/NifB-like_rSAM"/>
</dbReference>
<evidence type="ECO:0000256" key="3">
    <source>
        <dbReference type="ARBA" id="ARBA00022723"/>
    </source>
</evidence>
<dbReference type="GO" id="GO:0051539">
    <property type="term" value="F:4 iron, 4 sulfur cluster binding"/>
    <property type="evidence" value="ECO:0007669"/>
    <property type="project" value="UniProtKB-KW"/>
</dbReference>
<gene>
    <name evidence="8" type="ORF">HGG79_01735</name>
</gene>
<dbReference type="Gene3D" id="3.80.30.20">
    <property type="entry name" value="tm_1862 like domain"/>
    <property type="match status" value="1"/>
</dbReference>
<name>A0A923E773_CLOTT</name>
<dbReference type="AlphaFoldDB" id="A0A923E773"/>
<evidence type="ECO:0000313" key="9">
    <source>
        <dbReference type="Proteomes" id="UP000563151"/>
    </source>
</evidence>
<comment type="cofactor">
    <cofactor evidence="1">
        <name>[4Fe-4S] cluster</name>
        <dbReference type="ChEBI" id="CHEBI:49883"/>
    </cofactor>
</comment>
<dbReference type="PROSITE" id="PS51332">
    <property type="entry name" value="B12_BINDING"/>
    <property type="match status" value="1"/>
</dbReference>
<dbReference type="PANTHER" id="PTHR43409:SF16">
    <property type="entry name" value="SLR0320 PROTEIN"/>
    <property type="match status" value="1"/>
</dbReference>